<dbReference type="AlphaFoldDB" id="A0A8J5N0N2"/>
<dbReference type="InterPro" id="IPR013083">
    <property type="entry name" value="Znf_RING/FYVE/PHD"/>
</dbReference>
<feature type="compositionally biased region" description="Low complexity" evidence="5">
    <location>
        <begin position="404"/>
        <end position="416"/>
    </location>
</feature>
<feature type="region of interest" description="Disordered" evidence="5">
    <location>
        <begin position="82"/>
        <end position="115"/>
    </location>
</feature>
<dbReference type="Gene3D" id="3.30.40.10">
    <property type="entry name" value="Zinc/RING finger domain, C3HC4 (zinc finger)"/>
    <property type="match status" value="1"/>
</dbReference>
<feature type="region of interest" description="Disordered" evidence="5">
    <location>
        <begin position="387"/>
        <end position="444"/>
    </location>
</feature>
<feature type="region of interest" description="Disordered" evidence="5">
    <location>
        <begin position="457"/>
        <end position="535"/>
    </location>
</feature>
<feature type="compositionally biased region" description="Low complexity" evidence="5">
    <location>
        <begin position="426"/>
        <end position="444"/>
    </location>
</feature>
<reference evidence="7" key="1">
    <citation type="journal article" date="2021" name="Sci. Adv.">
        <title>The American lobster genome reveals insights on longevity, neural, and immune adaptations.</title>
        <authorList>
            <person name="Polinski J.M."/>
            <person name="Zimin A.V."/>
            <person name="Clark K.F."/>
            <person name="Kohn A.B."/>
            <person name="Sadowski N."/>
            <person name="Timp W."/>
            <person name="Ptitsyn A."/>
            <person name="Khanna P."/>
            <person name="Romanova D.Y."/>
            <person name="Williams P."/>
            <person name="Greenwood S.J."/>
            <person name="Moroz L.L."/>
            <person name="Walt D.R."/>
            <person name="Bodnar A.G."/>
        </authorList>
    </citation>
    <scope>NUCLEOTIDE SEQUENCE</scope>
    <source>
        <strain evidence="7">GMGI-L3</strain>
    </source>
</reference>
<gene>
    <name evidence="7" type="primary">Phf21A-L</name>
    <name evidence="7" type="ORF">Hamer_G013461</name>
</gene>
<keyword evidence="8" id="KW-1185">Reference proteome</keyword>
<dbReference type="SMART" id="SM00249">
    <property type="entry name" value="PHD"/>
    <property type="match status" value="1"/>
</dbReference>
<feature type="coiled-coil region" evidence="4">
    <location>
        <begin position="325"/>
        <end position="352"/>
    </location>
</feature>
<feature type="compositionally biased region" description="Low complexity" evidence="5">
    <location>
        <begin position="488"/>
        <end position="511"/>
    </location>
</feature>
<evidence type="ECO:0000256" key="5">
    <source>
        <dbReference type="SAM" id="MobiDB-lite"/>
    </source>
</evidence>
<dbReference type="InterPro" id="IPR019786">
    <property type="entry name" value="Zinc_finger_PHD-type_CS"/>
</dbReference>
<dbReference type="EMBL" id="JAHLQT010013773">
    <property type="protein sequence ID" value="KAG7170644.1"/>
    <property type="molecule type" value="Genomic_DNA"/>
</dbReference>
<feature type="region of interest" description="Disordered" evidence="5">
    <location>
        <begin position="39"/>
        <end position="62"/>
    </location>
</feature>
<keyword evidence="1" id="KW-0479">Metal-binding</keyword>
<feature type="non-terminal residue" evidence="7">
    <location>
        <position position="1"/>
    </location>
</feature>
<dbReference type="Proteomes" id="UP000747542">
    <property type="component" value="Unassembled WGS sequence"/>
</dbReference>
<evidence type="ECO:0000256" key="4">
    <source>
        <dbReference type="SAM" id="Coils"/>
    </source>
</evidence>
<proteinExistence type="predicted"/>
<name>A0A8J5N0N2_HOMAM</name>
<accession>A0A8J5N0N2</accession>
<feature type="compositionally biased region" description="Polar residues" evidence="5">
    <location>
        <begin position="239"/>
        <end position="250"/>
    </location>
</feature>
<feature type="compositionally biased region" description="Low complexity" evidence="5">
    <location>
        <begin position="525"/>
        <end position="535"/>
    </location>
</feature>
<evidence type="ECO:0000259" key="6">
    <source>
        <dbReference type="SMART" id="SM00249"/>
    </source>
</evidence>
<evidence type="ECO:0000256" key="1">
    <source>
        <dbReference type="ARBA" id="ARBA00022723"/>
    </source>
</evidence>
<keyword evidence="2" id="KW-0863">Zinc-finger</keyword>
<feature type="compositionally biased region" description="Low complexity" evidence="5">
    <location>
        <begin position="215"/>
        <end position="234"/>
    </location>
</feature>
<dbReference type="InterPro" id="IPR011011">
    <property type="entry name" value="Znf_FYVE_PHD"/>
</dbReference>
<sequence length="616" mass="67704">ALIGRRQEEPHNLSIQKEILDVLCQLVSINESQKLVVGRLREERDNERPKHEKQNDLHKDEGKEDIDLLCDEQLNHDAQDHEGKISKEPPLEGLTQSCKSSPNVLGTGVSTPPYSDYTEEGQVASLDDYFEEPAVCGVAEEANDSSLLTVRECEEVLAKRYERRKRNAYSHIFSSTIWEKPETRRKRRAWLTSGAGSPPTLRRKVRPPSQPPSQPQSRPVSPTQSSCSPLTTCPPSQPASPQSLEDEFSASSQPSEEICPMCKIKGADVQCDGCGVIYHGQCVDLGDADPPPCWLCLTCEQLGLRASTNNDPQHHSRRREALAVREQLLRQRAELTIAKLQLEERKQHLANALEAQCSERSKLQNKEDGVRSAIHQLQDFIFTFQKSGSPQASSPNVPTHWNESASVTTSPASTSSRPFMPGLTISRSSSPSQTSQASSPGQASTKIFMPNLTISCATSPSQASSPRIMPSLTISRSSSPCQASPRPLTLSQTISRSSSPSQISSHASSPSQVFPQTFLPGLGISPSSSPNPSYYSRHKLEKKHQVEAKGHCQNVQNILKLHSKNQKREAKLHTLTHQSESDLNSQPTDLSTSTHSRQNGIPGFRKGDGEAMAASL</sequence>
<evidence type="ECO:0000256" key="2">
    <source>
        <dbReference type="ARBA" id="ARBA00022771"/>
    </source>
</evidence>
<dbReference type="CDD" id="cd15489">
    <property type="entry name" value="PHD_SF"/>
    <property type="match status" value="1"/>
</dbReference>
<feature type="compositionally biased region" description="Polar residues" evidence="5">
    <location>
        <begin position="575"/>
        <end position="599"/>
    </location>
</feature>
<evidence type="ECO:0000313" key="7">
    <source>
        <dbReference type="EMBL" id="KAG7170644.1"/>
    </source>
</evidence>
<evidence type="ECO:0000256" key="3">
    <source>
        <dbReference type="ARBA" id="ARBA00022833"/>
    </source>
</evidence>
<feature type="compositionally biased region" description="Polar residues" evidence="5">
    <location>
        <begin position="472"/>
        <end position="482"/>
    </location>
</feature>
<comment type="caution">
    <text evidence="7">The sequence shown here is derived from an EMBL/GenBank/DDBJ whole genome shotgun (WGS) entry which is preliminary data.</text>
</comment>
<organism evidence="7 8">
    <name type="scientific">Homarus americanus</name>
    <name type="common">American lobster</name>
    <dbReference type="NCBI Taxonomy" id="6706"/>
    <lineage>
        <taxon>Eukaryota</taxon>
        <taxon>Metazoa</taxon>
        <taxon>Ecdysozoa</taxon>
        <taxon>Arthropoda</taxon>
        <taxon>Crustacea</taxon>
        <taxon>Multicrustacea</taxon>
        <taxon>Malacostraca</taxon>
        <taxon>Eumalacostraca</taxon>
        <taxon>Eucarida</taxon>
        <taxon>Decapoda</taxon>
        <taxon>Pleocyemata</taxon>
        <taxon>Astacidea</taxon>
        <taxon>Nephropoidea</taxon>
        <taxon>Nephropidae</taxon>
        <taxon>Homarus</taxon>
    </lineage>
</organism>
<dbReference type="PROSITE" id="PS01359">
    <property type="entry name" value="ZF_PHD_1"/>
    <property type="match status" value="1"/>
</dbReference>
<dbReference type="InterPro" id="IPR001965">
    <property type="entry name" value="Znf_PHD"/>
</dbReference>
<keyword evidence="3" id="KW-0862">Zinc</keyword>
<feature type="region of interest" description="Disordered" evidence="5">
    <location>
        <begin position="190"/>
        <end position="250"/>
    </location>
</feature>
<feature type="region of interest" description="Disordered" evidence="5">
    <location>
        <begin position="574"/>
        <end position="616"/>
    </location>
</feature>
<dbReference type="GO" id="GO:0008270">
    <property type="term" value="F:zinc ion binding"/>
    <property type="evidence" value="ECO:0007669"/>
    <property type="project" value="UniProtKB-KW"/>
</dbReference>
<protein>
    <submittedName>
        <fullName evidence="7">PHD finger protein 21A-like</fullName>
    </submittedName>
</protein>
<feature type="domain" description="Zinc finger PHD-type" evidence="6">
    <location>
        <begin position="258"/>
        <end position="300"/>
    </location>
</feature>
<keyword evidence="4" id="KW-0175">Coiled coil</keyword>
<evidence type="ECO:0000313" key="8">
    <source>
        <dbReference type="Proteomes" id="UP000747542"/>
    </source>
</evidence>
<feature type="compositionally biased region" description="Polar residues" evidence="5">
    <location>
        <begin position="94"/>
        <end position="113"/>
    </location>
</feature>
<feature type="compositionally biased region" description="Polar residues" evidence="5">
    <location>
        <begin position="387"/>
        <end position="403"/>
    </location>
</feature>
<dbReference type="SUPFAM" id="SSF57903">
    <property type="entry name" value="FYVE/PHD zinc finger"/>
    <property type="match status" value="1"/>
</dbReference>